<evidence type="ECO:0000313" key="2">
    <source>
        <dbReference type="EMBL" id="GLQ93106.1"/>
    </source>
</evidence>
<proteinExistence type="predicted"/>
<dbReference type="InterPro" id="IPR029058">
    <property type="entry name" value="AB_hydrolase_fold"/>
</dbReference>
<evidence type="ECO:0000256" key="1">
    <source>
        <dbReference type="SAM" id="Phobius"/>
    </source>
</evidence>
<name>A0ABQ5XPD9_9GAMM</name>
<gene>
    <name evidence="2" type="ORF">GCM10007901_20570</name>
</gene>
<organism evidence="2 3">
    <name type="scientific">Dyella acidisoli</name>
    <dbReference type="NCBI Taxonomy" id="1867834"/>
    <lineage>
        <taxon>Bacteria</taxon>
        <taxon>Pseudomonadati</taxon>
        <taxon>Pseudomonadota</taxon>
        <taxon>Gammaproteobacteria</taxon>
        <taxon>Lysobacterales</taxon>
        <taxon>Rhodanobacteraceae</taxon>
        <taxon>Dyella</taxon>
    </lineage>
</organism>
<reference evidence="3" key="1">
    <citation type="journal article" date="2019" name="Int. J. Syst. Evol. Microbiol.">
        <title>The Global Catalogue of Microorganisms (GCM) 10K type strain sequencing project: providing services to taxonomists for standard genome sequencing and annotation.</title>
        <authorList>
            <consortium name="The Broad Institute Genomics Platform"/>
            <consortium name="The Broad Institute Genome Sequencing Center for Infectious Disease"/>
            <person name="Wu L."/>
            <person name="Ma J."/>
        </authorList>
    </citation>
    <scope>NUCLEOTIDE SEQUENCE [LARGE SCALE GENOMIC DNA]</scope>
    <source>
        <strain evidence="3">NBRC 111980</strain>
    </source>
</reference>
<protein>
    <submittedName>
        <fullName evidence="2">Alpha/beta hydrolase</fullName>
    </submittedName>
</protein>
<keyword evidence="1" id="KW-1133">Transmembrane helix</keyword>
<keyword evidence="1" id="KW-0812">Transmembrane</keyword>
<dbReference type="SUPFAM" id="SSF53474">
    <property type="entry name" value="alpha/beta-Hydrolases"/>
    <property type="match status" value="1"/>
</dbReference>
<dbReference type="GO" id="GO:0016787">
    <property type="term" value="F:hydrolase activity"/>
    <property type="evidence" value="ECO:0007669"/>
    <property type="project" value="UniProtKB-KW"/>
</dbReference>
<feature type="transmembrane region" description="Helical" evidence="1">
    <location>
        <begin position="32"/>
        <end position="53"/>
    </location>
</feature>
<keyword evidence="1" id="KW-0472">Membrane</keyword>
<evidence type="ECO:0000313" key="3">
    <source>
        <dbReference type="Proteomes" id="UP001156670"/>
    </source>
</evidence>
<keyword evidence="2" id="KW-0378">Hydrolase</keyword>
<accession>A0ABQ5XPD9</accession>
<keyword evidence="3" id="KW-1185">Reference proteome</keyword>
<comment type="caution">
    <text evidence="2">The sequence shown here is derived from an EMBL/GenBank/DDBJ whole genome shotgun (WGS) entry which is preliminary data.</text>
</comment>
<dbReference type="Gene3D" id="3.40.50.1820">
    <property type="entry name" value="alpha/beta hydrolase"/>
    <property type="match status" value="1"/>
</dbReference>
<sequence length="667" mass="74185">MNDEKFNDDRGFRVHTLRENVKDRALRWISRTIALTLLLLASGCAMVGVRHVAQKDYATQRRSDVLSARVLSDSTVQSLNVIALNRDECAANFVRCTNTLLYSDGLDDERRLSALAELWLAFAIQSDRAKQGETISDTALDAYLQSARYAYAYLFFTARRPGERVFETRQSQVLNFYNYATQRAVANFFKLLPKLGTEWDTTSVAGWRLLKPSSDVYLGSGDRIPHDLIPAEGLRFSGLRNSYRRDGFGSEFVAIGATPSNAGPWRESNYVPVTAVLEFPGDTLQSVLDTRDVRVHANNPYLDSTIALDGQTIPLAANFTAPYGVWLAQSGFAQESLRSLFGRGGLTKPEVLLMQPYDPNRLTVIMLHGLASSPEAWINVVNEVMGDEQLRRTYQVWEVYYPTNVPAPVNLMQIRKALDETLHHFDPSGRAVASNHIVLIGHSMGGVIARLLVSSSDDKLWSIIQERPNLTGEQKQKLRQRLAPYFQFEPMPQVTRAVFLAAPHRGTPVAQWKLARWIGGLIRLPLTLLEEGKNIANAAQGKNTEPGTPLRIPNSIDNLSNEDPFIKASSTLPISPNVRYHTIVGVYKSKGPLAESDDGVVPYVSAHLDGADSELSVPSWHDVQETPQAIIELRRILRLHASLLRCLWQDGASELDPGKPACTASQP</sequence>
<dbReference type="Proteomes" id="UP001156670">
    <property type="component" value="Unassembled WGS sequence"/>
</dbReference>
<dbReference type="EMBL" id="BSOB01000017">
    <property type="protein sequence ID" value="GLQ93106.1"/>
    <property type="molecule type" value="Genomic_DNA"/>
</dbReference>
<dbReference type="RefSeq" id="WP_284320830.1">
    <property type="nucleotide sequence ID" value="NZ_BSOB01000017.1"/>
</dbReference>